<reference evidence="1" key="1">
    <citation type="submission" date="2020-04" db="EMBL/GenBank/DDBJ databases">
        <authorList>
            <person name="Alioto T."/>
            <person name="Alioto T."/>
            <person name="Gomez Garrido J."/>
        </authorList>
    </citation>
    <scope>NUCLEOTIDE SEQUENCE</scope>
    <source>
        <strain evidence="1">A484AB</strain>
    </source>
</reference>
<evidence type="ECO:0000313" key="1">
    <source>
        <dbReference type="EMBL" id="CAB4043622.1"/>
    </source>
</evidence>
<proteinExistence type="predicted"/>
<dbReference type="Proteomes" id="UP001152795">
    <property type="component" value="Unassembled WGS sequence"/>
</dbReference>
<protein>
    <submittedName>
        <fullName evidence="1">Uncharacterized protein</fullName>
    </submittedName>
</protein>
<gene>
    <name evidence="1" type="ORF">PACLA_8A012568</name>
</gene>
<dbReference type="EMBL" id="CACRXK020032769">
    <property type="protein sequence ID" value="CAB4043622.1"/>
    <property type="molecule type" value="Genomic_DNA"/>
</dbReference>
<organism evidence="1 2">
    <name type="scientific">Paramuricea clavata</name>
    <name type="common">Red gorgonian</name>
    <name type="synonym">Violescent sea-whip</name>
    <dbReference type="NCBI Taxonomy" id="317549"/>
    <lineage>
        <taxon>Eukaryota</taxon>
        <taxon>Metazoa</taxon>
        <taxon>Cnidaria</taxon>
        <taxon>Anthozoa</taxon>
        <taxon>Octocorallia</taxon>
        <taxon>Malacalcyonacea</taxon>
        <taxon>Plexauridae</taxon>
        <taxon>Paramuricea</taxon>
    </lineage>
</organism>
<sequence length="168" mass="19553">QVLLLITRLDKDFRDQVFSQSDKEMIEDTRLITDLKTTAVRIKLRGAIPISNIEGAKYSITTLRKIILSVNEVPDETIILQFEEFLVRLEQVVRNKKNDDYDSKELMKLFLRSDKKFCKGIEMIIHSICVSAVKISVESVIESLTSKFEIHFNKFRNVNEDIAYMVLH</sequence>
<evidence type="ECO:0000313" key="2">
    <source>
        <dbReference type="Proteomes" id="UP001152795"/>
    </source>
</evidence>
<keyword evidence="2" id="KW-1185">Reference proteome</keyword>
<accession>A0A7D9M5Q6</accession>
<dbReference type="AlphaFoldDB" id="A0A7D9M5Q6"/>
<feature type="non-terminal residue" evidence="1">
    <location>
        <position position="1"/>
    </location>
</feature>
<comment type="caution">
    <text evidence="1">The sequence shown here is derived from an EMBL/GenBank/DDBJ whole genome shotgun (WGS) entry which is preliminary data.</text>
</comment>
<name>A0A7D9M5Q6_PARCT</name>